<keyword evidence="2" id="KW-1185">Reference proteome</keyword>
<dbReference type="STRING" id="764298.STRMA_0156"/>
<evidence type="ECO:0008006" key="3">
    <source>
        <dbReference type="Google" id="ProtNLM"/>
    </source>
</evidence>
<reference evidence="1 2" key="1">
    <citation type="journal article" date="2014" name="Int. J. Syst. Evol. Microbiol.">
        <title>Phylogenomics and the dynamic genome evolution of the genus Streptococcus.</title>
        <authorList>
            <consortium name="The Broad Institute Genome Sequencing Platform"/>
            <person name="Richards V.P."/>
            <person name="Palmer S.R."/>
            <person name="Pavinski Bitar P.D."/>
            <person name="Qin X."/>
            <person name="Weinstock G.M."/>
            <person name="Highlander S.K."/>
            <person name="Town C.D."/>
            <person name="Burne R.A."/>
            <person name="Stanhope M.J."/>
        </authorList>
    </citation>
    <scope>NUCLEOTIDE SEQUENCE [LARGE SCALE GENOMIC DNA]</scope>
    <source>
        <strain evidence="1 2">NCTC 11558</strain>
    </source>
</reference>
<dbReference type="OrthoDB" id="5124454at2"/>
<organism evidence="1 2">
    <name type="scientific">Streptococcus macacae NCTC 11558</name>
    <dbReference type="NCBI Taxonomy" id="764298"/>
    <lineage>
        <taxon>Bacteria</taxon>
        <taxon>Bacillati</taxon>
        <taxon>Bacillota</taxon>
        <taxon>Bacilli</taxon>
        <taxon>Lactobacillales</taxon>
        <taxon>Streptococcaceae</taxon>
        <taxon>Streptococcus</taxon>
    </lineage>
</organism>
<evidence type="ECO:0000313" key="1">
    <source>
        <dbReference type="EMBL" id="EHJ51996.1"/>
    </source>
</evidence>
<dbReference type="eggNOG" id="COG4495">
    <property type="taxonomic scope" value="Bacteria"/>
</dbReference>
<dbReference type="Pfam" id="PF13780">
    <property type="entry name" value="DUF4176"/>
    <property type="match status" value="1"/>
</dbReference>
<proteinExistence type="predicted"/>
<dbReference type="EMBL" id="AEUW02000001">
    <property type="protein sequence ID" value="EHJ51996.1"/>
    <property type="molecule type" value="Genomic_DNA"/>
</dbReference>
<gene>
    <name evidence="1" type="ORF">STRMA_0156</name>
</gene>
<accession>G5JY95</accession>
<evidence type="ECO:0000313" key="2">
    <source>
        <dbReference type="Proteomes" id="UP000003573"/>
    </source>
</evidence>
<dbReference type="AlphaFoldDB" id="G5JY95"/>
<dbReference type="InterPro" id="IPR025233">
    <property type="entry name" value="DUF4176"/>
</dbReference>
<sequence>MSQLLPLGSVVRLHNGEVNLMIISRYALYESDKGVGYFDYSACLHPSGVINQRTYYFNQEDISKVLFEGYIDQAEKNMQQIFETEAPNISYPHFTIEEFKEIND</sequence>
<name>G5JY95_9STRE</name>
<comment type="caution">
    <text evidence="1">The sequence shown here is derived from an EMBL/GenBank/DDBJ whole genome shotgun (WGS) entry which is preliminary data.</text>
</comment>
<protein>
    <recommendedName>
        <fullName evidence="3">DUF4176 domain-containing protein</fullName>
    </recommendedName>
</protein>
<dbReference type="Proteomes" id="UP000003573">
    <property type="component" value="Unassembled WGS sequence"/>
</dbReference>
<dbReference type="RefSeq" id="WP_003079483.1">
    <property type="nucleotide sequence ID" value="NZ_AEUW02000001.1"/>
</dbReference>